<dbReference type="CDD" id="cd01823">
    <property type="entry name" value="SEST_like"/>
    <property type="match status" value="1"/>
</dbReference>
<dbReference type="InterPro" id="IPR013830">
    <property type="entry name" value="SGNH_hydro"/>
</dbReference>
<dbReference type="InterPro" id="IPR037460">
    <property type="entry name" value="SEST-like"/>
</dbReference>
<keyword evidence="4" id="KW-1185">Reference proteome</keyword>
<dbReference type="EMBL" id="JBEPCV010000062">
    <property type="protein sequence ID" value="MER6909281.1"/>
    <property type="molecule type" value="Genomic_DNA"/>
</dbReference>
<dbReference type="Proteomes" id="UP001490330">
    <property type="component" value="Unassembled WGS sequence"/>
</dbReference>
<sequence length="295" mass="30367">MKTALRTALAIVLSGGVVSAMAPVTAASAADSLRYVALGDSYASAPLVPPPDPAGPACLRSLANYPRVAAAGLDATLTDVSCSGATVGHLRSAQHPGTAPQYDALTPDTDIVSVTIGGNDSDLFGEALRCVNVLPPPHGISCAEENTAGGTDRIRARIDAWAPAFATVLDDIARRAPHAEIFVVGYGNYLRPDGCYPDQPYWKQDANHLQGAVNHLSAVLKQTAEKHGAVFVDTYVLGLGHDICAASADRYVEGVVPGRPAAPLHPNASGARAIGNALAEAVRARHTAGAGQART</sequence>
<proteinExistence type="predicted"/>
<dbReference type="PANTHER" id="PTHR37981:SF1">
    <property type="entry name" value="SGNH HYDROLASE-TYPE ESTERASE DOMAIN-CONTAINING PROTEIN"/>
    <property type="match status" value="1"/>
</dbReference>
<gene>
    <name evidence="3" type="ORF">ABT322_37270</name>
</gene>
<dbReference type="RefSeq" id="WP_350718488.1">
    <property type="nucleotide sequence ID" value="NZ_JBEPCO010000011.1"/>
</dbReference>
<feature type="chain" id="PRO_5046907762" evidence="1">
    <location>
        <begin position="23"/>
        <end position="295"/>
    </location>
</feature>
<dbReference type="Pfam" id="PF13472">
    <property type="entry name" value="Lipase_GDSL_2"/>
    <property type="match status" value="1"/>
</dbReference>
<evidence type="ECO:0000256" key="1">
    <source>
        <dbReference type="SAM" id="SignalP"/>
    </source>
</evidence>
<feature type="domain" description="SGNH hydrolase-type esterase" evidence="2">
    <location>
        <begin position="37"/>
        <end position="273"/>
    </location>
</feature>
<keyword evidence="1" id="KW-0732">Signal</keyword>
<dbReference type="InterPro" id="IPR036514">
    <property type="entry name" value="SGNH_hydro_sf"/>
</dbReference>
<dbReference type="Gene3D" id="3.40.50.1110">
    <property type="entry name" value="SGNH hydrolase"/>
    <property type="match status" value="1"/>
</dbReference>
<evidence type="ECO:0000313" key="3">
    <source>
        <dbReference type="EMBL" id="MER6909281.1"/>
    </source>
</evidence>
<reference evidence="3 4" key="1">
    <citation type="submission" date="2024-06" db="EMBL/GenBank/DDBJ databases">
        <title>The Natural Products Discovery Center: Release of the First 8490 Sequenced Strains for Exploring Actinobacteria Biosynthetic Diversity.</title>
        <authorList>
            <person name="Kalkreuter E."/>
            <person name="Kautsar S.A."/>
            <person name="Yang D."/>
            <person name="Bader C.D."/>
            <person name="Teijaro C.N."/>
            <person name="Fluegel L."/>
            <person name="Davis C.M."/>
            <person name="Simpson J.R."/>
            <person name="Lauterbach L."/>
            <person name="Steele A.D."/>
            <person name="Gui C."/>
            <person name="Meng S."/>
            <person name="Li G."/>
            <person name="Viehrig K."/>
            <person name="Ye F."/>
            <person name="Su P."/>
            <person name="Kiefer A.F."/>
            <person name="Nichols A."/>
            <person name="Cepeda A.J."/>
            <person name="Yan W."/>
            <person name="Fan B."/>
            <person name="Jiang Y."/>
            <person name="Adhikari A."/>
            <person name="Zheng C.-J."/>
            <person name="Schuster L."/>
            <person name="Cowan T.M."/>
            <person name="Smanski M.J."/>
            <person name="Chevrette M.G."/>
            <person name="De Carvalho L.P.S."/>
            <person name="Shen B."/>
        </authorList>
    </citation>
    <scope>NUCLEOTIDE SEQUENCE [LARGE SCALE GENOMIC DNA]</scope>
    <source>
        <strain evidence="3 4">NPDC000632</strain>
    </source>
</reference>
<dbReference type="EC" id="3.1.-.-" evidence="3"/>
<dbReference type="PANTHER" id="PTHR37981">
    <property type="entry name" value="LIPASE 2"/>
    <property type="match status" value="1"/>
</dbReference>
<evidence type="ECO:0000313" key="4">
    <source>
        <dbReference type="Proteomes" id="UP001490330"/>
    </source>
</evidence>
<dbReference type="GO" id="GO:0016787">
    <property type="term" value="F:hydrolase activity"/>
    <property type="evidence" value="ECO:0007669"/>
    <property type="project" value="UniProtKB-KW"/>
</dbReference>
<dbReference type="SUPFAM" id="SSF52266">
    <property type="entry name" value="SGNH hydrolase"/>
    <property type="match status" value="1"/>
</dbReference>
<organism evidence="3 4">
    <name type="scientific">Streptomyces flaveolus</name>
    <dbReference type="NCBI Taxonomy" id="67297"/>
    <lineage>
        <taxon>Bacteria</taxon>
        <taxon>Bacillati</taxon>
        <taxon>Actinomycetota</taxon>
        <taxon>Actinomycetes</taxon>
        <taxon>Kitasatosporales</taxon>
        <taxon>Streptomycetaceae</taxon>
        <taxon>Streptomyces</taxon>
    </lineage>
</organism>
<protein>
    <submittedName>
        <fullName evidence="3">SGNH/GDSL hydrolase family protein</fullName>
        <ecNumber evidence="3">3.1.-.-</ecNumber>
    </submittedName>
</protein>
<feature type="signal peptide" evidence="1">
    <location>
        <begin position="1"/>
        <end position="22"/>
    </location>
</feature>
<name>A0ABV1VS03_9ACTN</name>
<accession>A0ABV1VS03</accession>
<comment type="caution">
    <text evidence="3">The sequence shown here is derived from an EMBL/GenBank/DDBJ whole genome shotgun (WGS) entry which is preliminary data.</text>
</comment>
<keyword evidence="3" id="KW-0378">Hydrolase</keyword>
<evidence type="ECO:0000259" key="2">
    <source>
        <dbReference type="Pfam" id="PF13472"/>
    </source>
</evidence>